<sequence>MCVFTGAVFQAEIMGIPQVCETALIPKEQLTRSISPIKVYERKSKEITISEFGTSKDLLIKTDDIYASKAKRFKIGNTPLIRTSLKLYPGADTSFSNLLPFIN</sequence>
<proteinExistence type="predicted"/>
<name>A0ABR2LKN0_9ASPA</name>
<evidence type="ECO:0000313" key="2">
    <source>
        <dbReference type="Proteomes" id="UP001412067"/>
    </source>
</evidence>
<keyword evidence="2" id="KW-1185">Reference proteome</keyword>
<organism evidence="1 2">
    <name type="scientific">Platanthera guangdongensis</name>
    <dbReference type="NCBI Taxonomy" id="2320717"/>
    <lineage>
        <taxon>Eukaryota</taxon>
        <taxon>Viridiplantae</taxon>
        <taxon>Streptophyta</taxon>
        <taxon>Embryophyta</taxon>
        <taxon>Tracheophyta</taxon>
        <taxon>Spermatophyta</taxon>
        <taxon>Magnoliopsida</taxon>
        <taxon>Liliopsida</taxon>
        <taxon>Asparagales</taxon>
        <taxon>Orchidaceae</taxon>
        <taxon>Orchidoideae</taxon>
        <taxon>Orchideae</taxon>
        <taxon>Orchidinae</taxon>
        <taxon>Platanthera</taxon>
    </lineage>
</organism>
<protein>
    <submittedName>
        <fullName evidence="1">Uncharacterized protein</fullName>
    </submittedName>
</protein>
<gene>
    <name evidence="1" type="ORF">KSP40_PGU016103</name>
</gene>
<reference evidence="1 2" key="1">
    <citation type="journal article" date="2022" name="Nat. Plants">
        <title>Genomes of leafy and leafless Platanthera orchids illuminate the evolution of mycoheterotrophy.</title>
        <authorList>
            <person name="Li M.H."/>
            <person name="Liu K.W."/>
            <person name="Li Z."/>
            <person name="Lu H.C."/>
            <person name="Ye Q.L."/>
            <person name="Zhang D."/>
            <person name="Wang J.Y."/>
            <person name="Li Y.F."/>
            <person name="Zhong Z.M."/>
            <person name="Liu X."/>
            <person name="Yu X."/>
            <person name="Liu D.K."/>
            <person name="Tu X.D."/>
            <person name="Liu B."/>
            <person name="Hao Y."/>
            <person name="Liao X.Y."/>
            <person name="Jiang Y.T."/>
            <person name="Sun W.H."/>
            <person name="Chen J."/>
            <person name="Chen Y.Q."/>
            <person name="Ai Y."/>
            <person name="Zhai J.W."/>
            <person name="Wu S.S."/>
            <person name="Zhou Z."/>
            <person name="Hsiao Y.Y."/>
            <person name="Wu W.L."/>
            <person name="Chen Y.Y."/>
            <person name="Lin Y.F."/>
            <person name="Hsu J.L."/>
            <person name="Li C.Y."/>
            <person name="Wang Z.W."/>
            <person name="Zhao X."/>
            <person name="Zhong W.Y."/>
            <person name="Ma X.K."/>
            <person name="Ma L."/>
            <person name="Huang J."/>
            <person name="Chen G.Z."/>
            <person name="Huang M.Z."/>
            <person name="Huang L."/>
            <person name="Peng D.H."/>
            <person name="Luo Y.B."/>
            <person name="Zou S.Q."/>
            <person name="Chen S.P."/>
            <person name="Lan S."/>
            <person name="Tsai W.C."/>
            <person name="Van de Peer Y."/>
            <person name="Liu Z.J."/>
        </authorList>
    </citation>
    <scope>NUCLEOTIDE SEQUENCE [LARGE SCALE GENOMIC DNA]</scope>
    <source>
        <strain evidence="1">Lor288</strain>
    </source>
</reference>
<comment type="caution">
    <text evidence="1">The sequence shown here is derived from an EMBL/GenBank/DDBJ whole genome shotgun (WGS) entry which is preliminary data.</text>
</comment>
<accession>A0ABR2LKN0</accession>
<evidence type="ECO:0000313" key="1">
    <source>
        <dbReference type="EMBL" id="KAK8943661.1"/>
    </source>
</evidence>
<dbReference type="Proteomes" id="UP001412067">
    <property type="component" value="Unassembled WGS sequence"/>
</dbReference>
<dbReference type="EMBL" id="JBBWWR010000018">
    <property type="protein sequence ID" value="KAK8943661.1"/>
    <property type="molecule type" value="Genomic_DNA"/>
</dbReference>